<dbReference type="EMBL" id="LEKV01003796">
    <property type="protein sequence ID" value="KVH98450.1"/>
    <property type="molecule type" value="Genomic_DNA"/>
</dbReference>
<evidence type="ECO:0000313" key="1">
    <source>
        <dbReference type="EMBL" id="KVH98450.1"/>
    </source>
</evidence>
<name>A0A103XX04_CYNCS</name>
<organism evidence="1 2">
    <name type="scientific">Cynara cardunculus var. scolymus</name>
    <name type="common">Globe artichoke</name>
    <name type="synonym">Cynara scolymus</name>
    <dbReference type="NCBI Taxonomy" id="59895"/>
    <lineage>
        <taxon>Eukaryota</taxon>
        <taxon>Viridiplantae</taxon>
        <taxon>Streptophyta</taxon>
        <taxon>Embryophyta</taxon>
        <taxon>Tracheophyta</taxon>
        <taxon>Spermatophyta</taxon>
        <taxon>Magnoliopsida</taxon>
        <taxon>eudicotyledons</taxon>
        <taxon>Gunneridae</taxon>
        <taxon>Pentapetalae</taxon>
        <taxon>asterids</taxon>
        <taxon>campanulids</taxon>
        <taxon>Asterales</taxon>
        <taxon>Asteraceae</taxon>
        <taxon>Carduoideae</taxon>
        <taxon>Cardueae</taxon>
        <taxon>Carduinae</taxon>
        <taxon>Cynara</taxon>
    </lineage>
</organism>
<comment type="caution">
    <text evidence="1">The sequence shown here is derived from an EMBL/GenBank/DDBJ whole genome shotgun (WGS) entry which is preliminary data.</text>
</comment>
<dbReference type="STRING" id="59895.A0A103XX04"/>
<proteinExistence type="predicted"/>
<dbReference type="Proteomes" id="UP000243975">
    <property type="component" value="Unassembled WGS sequence"/>
</dbReference>
<dbReference type="Gramene" id="KVH98450">
    <property type="protein sequence ID" value="KVH98450"/>
    <property type="gene ID" value="Ccrd_023329"/>
</dbReference>
<sequence length="100" mass="11301">MLVLDTVPQRYPCLVSTQLGVTSMVLEPSCWNQLPQENHLIGQGQGRMRWTTPQLHYIDALVNMVKPTLKGLYPVKLLSRFADVVEGARIVAASKEFWGY</sequence>
<evidence type="ECO:0000313" key="2">
    <source>
        <dbReference type="Proteomes" id="UP000243975"/>
    </source>
</evidence>
<keyword evidence="2" id="KW-1185">Reference proteome</keyword>
<dbReference type="AlphaFoldDB" id="A0A103XX04"/>
<accession>A0A103XX04</accession>
<gene>
    <name evidence="1" type="ORF">Ccrd_023329</name>
</gene>
<protein>
    <submittedName>
        <fullName evidence="1">Uncharacterized protein</fullName>
    </submittedName>
</protein>
<reference evidence="1 2" key="1">
    <citation type="journal article" date="2016" name="Sci. Rep.">
        <title>The genome sequence of the outbreeding globe artichoke constructed de novo incorporating a phase-aware low-pass sequencing strategy of F1 progeny.</title>
        <authorList>
            <person name="Scaglione D."/>
            <person name="Reyes-Chin-Wo S."/>
            <person name="Acquadro A."/>
            <person name="Froenicke L."/>
            <person name="Portis E."/>
            <person name="Beitel C."/>
            <person name="Tirone M."/>
            <person name="Mauro R."/>
            <person name="Lo Monaco A."/>
            <person name="Mauromicale G."/>
            <person name="Faccioli P."/>
            <person name="Cattivelli L."/>
            <person name="Rieseberg L."/>
            <person name="Michelmore R."/>
            <person name="Lanteri S."/>
        </authorList>
    </citation>
    <scope>NUCLEOTIDE SEQUENCE [LARGE SCALE GENOMIC DNA]</scope>
    <source>
        <strain evidence="1">2C</strain>
    </source>
</reference>